<sequence length="350" mass="40198">MKANDYLFGLQARNISFRLLQGELKYFNMKSARGWTELLSDYASNNEKDIINNLKEIYLSQLNYSNRAVFFAQLNNITDAILLKKTLLNLINSNDKDYQEYIATYPLPIDSATHKKVKKLRPVCISHSQHGNSITITTTYLRPFKERSAIETNTLSPATQKELNCFDEIIGIKDRYIQCFDTITFNYVSGEITFEIDMCTNLNHNELERASTRYRRILMYLFHKENSYHVAFIRKNIFTAIDKLYKSADGTILKLGHATGTGSVKEEKMRKRKDDLRKEKYHAAGLAAIGGKTNNFSISKQWNGAHNNILTMHVPGHFSLISSSLPFINHVIIEGCVCKSDYELLMSKVF</sequence>
<organism evidence="1 4">
    <name type="scientific">Escherichia coli</name>
    <dbReference type="NCBI Taxonomy" id="562"/>
    <lineage>
        <taxon>Bacteria</taxon>
        <taxon>Pseudomonadati</taxon>
        <taxon>Pseudomonadota</taxon>
        <taxon>Gammaproteobacteria</taxon>
        <taxon>Enterobacterales</taxon>
        <taxon>Enterobacteriaceae</taxon>
        <taxon>Escherichia</taxon>
    </lineage>
</organism>
<dbReference type="Proteomes" id="UP000256244">
    <property type="component" value="Chromosome"/>
</dbReference>
<dbReference type="Proteomes" id="UP000775646">
    <property type="component" value="Unassembled WGS sequence"/>
</dbReference>
<gene>
    <name evidence="2" type="ORF">BCB93_004785</name>
    <name evidence="1" type="ORF">DS732_19475</name>
    <name evidence="3" type="ORF">J8F57_002878</name>
</gene>
<dbReference type="AlphaFoldDB" id="A0A0U4UNQ3"/>
<evidence type="ECO:0000313" key="3">
    <source>
        <dbReference type="EMBL" id="HAZ7492643.1"/>
    </source>
</evidence>
<evidence type="ECO:0000313" key="4">
    <source>
        <dbReference type="Proteomes" id="UP000256244"/>
    </source>
</evidence>
<accession>A0A0U4UNQ3</accession>
<reference evidence="1 4" key="2">
    <citation type="submission" date="2018-08" db="EMBL/GenBank/DDBJ databases">
        <title>Complete genome sequencing and genomic characterization of five Escherichia coli strains co-producing MCR-1 and ESBLs from different origins in China.</title>
        <authorList>
            <person name="Bai L."/>
        </authorList>
    </citation>
    <scope>NUCLEOTIDE SEQUENCE [LARGE SCALE GENOMIC DNA]</scope>
    <source>
        <strain evidence="4">cq9</strain>
        <strain evidence="1">Cq9</strain>
    </source>
</reference>
<dbReference type="Proteomes" id="UP000868636">
    <property type="component" value="Unassembled WGS sequence"/>
</dbReference>
<dbReference type="RefSeq" id="WP_000646552.1">
    <property type="nucleotide sequence ID" value="NZ_AP027188.1"/>
</dbReference>
<dbReference type="EMBL" id="DADPIR010000019">
    <property type="protein sequence ID" value="HAZ7492643.1"/>
    <property type="molecule type" value="Genomic_DNA"/>
</dbReference>
<evidence type="ECO:0000313" key="2">
    <source>
        <dbReference type="EMBL" id="EFI6955051.1"/>
    </source>
</evidence>
<reference evidence="2" key="3">
    <citation type="submission" date="2020-02" db="EMBL/GenBank/DDBJ databases">
        <authorList>
            <consortium name="GenomeTrakr network: Whole genome sequencing for foodborne pathogen traceback"/>
        </authorList>
    </citation>
    <scope>NUCLEOTIDE SEQUENCE</scope>
    <source>
        <strain evidence="2">CFSAN046653</strain>
    </source>
</reference>
<proteinExistence type="predicted"/>
<reference evidence="3" key="1">
    <citation type="journal article" date="2018" name="Genome Biol.">
        <title>SKESA: strategic k-mer extension for scrupulous assemblies.</title>
        <authorList>
            <person name="Souvorov A."/>
            <person name="Agarwala R."/>
            <person name="Lipman D.J."/>
        </authorList>
    </citation>
    <scope>NUCLEOTIDE SEQUENCE</scope>
    <source>
        <strain evidence="3">SJP41</strain>
    </source>
</reference>
<name>A0A0U4UNQ3_ECOLX</name>
<evidence type="ECO:0000313" key="1">
    <source>
        <dbReference type="EMBL" id="AXO08365.1"/>
    </source>
</evidence>
<dbReference type="EMBL" id="CP031546">
    <property type="protein sequence ID" value="AXO08365.1"/>
    <property type="molecule type" value="Genomic_DNA"/>
</dbReference>
<protein>
    <submittedName>
        <fullName evidence="1">Uncharacterized protein</fullName>
    </submittedName>
</protein>
<dbReference type="EMBL" id="AASZRA010000046">
    <property type="protein sequence ID" value="EFI6955051.1"/>
    <property type="molecule type" value="Genomic_DNA"/>
</dbReference>
<reference evidence="3" key="4">
    <citation type="submission" date="2021-03" db="EMBL/GenBank/DDBJ databases">
        <authorList>
            <consortium name="NCBI Pathogen Detection Project"/>
        </authorList>
    </citation>
    <scope>NUCLEOTIDE SEQUENCE</scope>
    <source>
        <strain evidence="3">SJP41</strain>
    </source>
</reference>